<dbReference type="Proteomes" id="UP001186944">
    <property type="component" value="Unassembled WGS sequence"/>
</dbReference>
<dbReference type="PROSITE" id="PS50878">
    <property type="entry name" value="RT_POL"/>
    <property type="match status" value="1"/>
</dbReference>
<protein>
    <recommendedName>
        <fullName evidence="1">Reverse transcriptase domain-containing protein</fullName>
    </recommendedName>
</protein>
<name>A0AA88Y2R3_PINIB</name>
<dbReference type="PANTHER" id="PTHR47027">
    <property type="entry name" value="REVERSE TRANSCRIPTASE DOMAIN-CONTAINING PROTEIN"/>
    <property type="match status" value="1"/>
</dbReference>
<feature type="domain" description="Reverse transcriptase" evidence="1">
    <location>
        <begin position="1"/>
        <end position="160"/>
    </location>
</feature>
<evidence type="ECO:0000259" key="1">
    <source>
        <dbReference type="PROSITE" id="PS50878"/>
    </source>
</evidence>
<evidence type="ECO:0000313" key="3">
    <source>
        <dbReference type="Proteomes" id="UP001186944"/>
    </source>
</evidence>
<evidence type="ECO:0000313" key="2">
    <source>
        <dbReference type="EMBL" id="KAK3096521.1"/>
    </source>
</evidence>
<dbReference type="EMBL" id="VSWD01000007">
    <property type="protein sequence ID" value="KAK3096521.1"/>
    <property type="molecule type" value="Genomic_DNA"/>
</dbReference>
<dbReference type="AlphaFoldDB" id="A0AA88Y2R3"/>
<accession>A0AA88Y2R3</accession>
<gene>
    <name evidence="2" type="ORF">FSP39_000985</name>
</gene>
<dbReference type="Pfam" id="PF00078">
    <property type="entry name" value="RVT_1"/>
    <property type="match status" value="1"/>
</dbReference>
<dbReference type="PANTHER" id="PTHR47027:SF20">
    <property type="entry name" value="REVERSE TRANSCRIPTASE-LIKE PROTEIN WITH RNA-DIRECTED DNA POLYMERASE DOMAIN"/>
    <property type="match status" value="1"/>
</dbReference>
<organism evidence="2 3">
    <name type="scientific">Pinctada imbricata</name>
    <name type="common">Atlantic pearl-oyster</name>
    <name type="synonym">Pinctada martensii</name>
    <dbReference type="NCBI Taxonomy" id="66713"/>
    <lineage>
        <taxon>Eukaryota</taxon>
        <taxon>Metazoa</taxon>
        <taxon>Spiralia</taxon>
        <taxon>Lophotrochozoa</taxon>
        <taxon>Mollusca</taxon>
        <taxon>Bivalvia</taxon>
        <taxon>Autobranchia</taxon>
        <taxon>Pteriomorphia</taxon>
        <taxon>Pterioida</taxon>
        <taxon>Pterioidea</taxon>
        <taxon>Pteriidae</taxon>
        <taxon>Pinctada</taxon>
    </lineage>
</organism>
<reference evidence="2" key="1">
    <citation type="submission" date="2019-08" db="EMBL/GenBank/DDBJ databases">
        <title>The improved chromosome-level genome for the pearl oyster Pinctada fucata martensii using PacBio sequencing and Hi-C.</title>
        <authorList>
            <person name="Zheng Z."/>
        </authorList>
    </citation>
    <scope>NUCLEOTIDE SEQUENCE</scope>
    <source>
        <strain evidence="2">ZZ-2019</strain>
        <tissue evidence="2">Adductor muscle</tissue>
    </source>
</reference>
<dbReference type="InterPro" id="IPR000477">
    <property type="entry name" value="RT_dom"/>
</dbReference>
<comment type="caution">
    <text evidence="2">The sequence shown here is derived from an EMBL/GenBank/DDBJ whole genome shotgun (WGS) entry which is preliminary data.</text>
</comment>
<keyword evidence="3" id="KW-1185">Reference proteome</keyword>
<proteinExistence type="predicted"/>
<sequence length="414" mass="47783">MYKLHKLGVKGKIWSIINDCHIDTRSAVVVNQTQSDWFPVLQGVRQGGVLSSFLYLVFIDDLLVELETTYKNTGISSVTSCCPTLADDLCCIATAPYPLQSMLNIASIYSKRWHFEFNANKSCILKFRAIGRKIDNDCKWYLDDVELPITQSHNHLGITVCSNCKLSERISIACEKGRKAYFGLSDIGSPYLNPLTISHLYKSVILSSVLYGCELWNDMTSLDTRKLTTFQHFVCKNALKLPRHCRSDICESLLNLVTVLAEIEVRKLLFFGRLCRLHSDTLPKKIFLYRMFEYMEADEHKQRGFIPDALRLLSFYGLYEHLTVWISDGDFPSKLSWKQIVRSTVRNHHIESRIDRIESDSTFYRFKEIFSTREPCTFWSIPKNCFEIALCKFICKLFAESNTQPADHICSNMF</sequence>